<dbReference type="AlphaFoldDB" id="A0A956LZZ7"/>
<name>A0A956LZZ7_UNCEI</name>
<reference evidence="2" key="1">
    <citation type="submission" date="2020-04" db="EMBL/GenBank/DDBJ databases">
        <authorList>
            <person name="Zhang T."/>
        </authorList>
    </citation>
    <scope>NUCLEOTIDE SEQUENCE</scope>
    <source>
        <strain evidence="2">HKST-UBA01</strain>
    </source>
</reference>
<sequence>MFREFLTSSELLHWPVIAMMIFFIVFLAAVIYALSGPRKSRALSRMAALPLDDEDLSANKEVRS</sequence>
<keyword evidence="1" id="KW-0812">Transmembrane</keyword>
<gene>
    <name evidence="2" type="ORF">KC729_14335</name>
</gene>
<dbReference type="EMBL" id="JAGQHR010000498">
    <property type="protein sequence ID" value="MCA9728865.1"/>
    <property type="molecule type" value="Genomic_DNA"/>
</dbReference>
<proteinExistence type="predicted"/>
<accession>A0A956LZZ7</accession>
<protein>
    <recommendedName>
        <fullName evidence="4">Cbb3-type cytochrome c oxidase subunit 3</fullName>
    </recommendedName>
</protein>
<keyword evidence="1" id="KW-0472">Membrane</keyword>
<organism evidence="2 3">
    <name type="scientific">Eiseniibacteriota bacterium</name>
    <dbReference type="NCBI Taxonomy" id="2212470"/>
    <lineage>
        <taxon>Bacteria</taxon>
        <taxon>Candidatus Eiseniibacteriota</taxon>
    </lineage>
</organism>
<keyword evidence="1" id="KW-1133">Transmembrane helix</keyword>
<evidence type="ECO:0000313" key="3">
    <source>
        <dbReference type="Proteomes" id="UP000697710"/>
    </source>
</evidence>
<evidence type="ECO:0000256" key="1">
    <source>
        <dbReference type="SAM" id="Phobius"/>
    </source>
</evidence>
<dbReference type="Proteomes" id="UP000697710">
    <property type="component" value="Unassembled WGS sequence"/>
</dbReference>
<feature type="transmembrane region" description="Helical" evidence="1">
    <location>
        <begin position="12"/>
        <end position="35"/>
    </location>
</feature>
<reference evidence="2" key="2">
    <citation type="journal article" date="2021" name="Microbiome">
        <title>Successional dynamics and alternative stable states in a saline activated sludge microbial community over 9 years.</title>
        <authorList>
            <person name="Wang Y."/>
            <person name="Ye J."/>
            <person name="Ju F."/>
            <person name="Liu L."/>
            <person name="Boyd J.A."/>
            <person name="Deng Y."/>
            <person name="Parks D.H."/>
            <person name="Jiang X."/>
            <person name="Yin X."/>
            <person name="Woodcroft B.J."/>
            <person name="Tyson G.W."/>
            <person name="Hugenholtz P."/>
            <person name="Polz M.F."/>
            <person name="Zhang T."/>
        </authorList>
    </citation>
    <scope>NUCLEOTIDE SEQUENCE</scope>
    <source>
        <strain evidence="2">HKST-UBA01</strain>
    </source>
</reference>
<evidence type="ECO:0008006" key="4">
    <source>
        <dbReference type="Google" id="ProtNLM"/>
    </source>
</evidence>
<comment type="caution">
    <text evidence="2">The sequence shown here is derived from an EMBL/GenBank/DDBJ whole genome shotgun (WGS) entry which is preliminary data.</text>
</comment>
<evidence type="ECO:0000313" key="2">
    <source>
        <dbReference type="EMBL" id="MCA9728865.1"/>
    </source>
</evidence>